<name>A0ABT8RI50_9BACT</name>
<dbReference type="PANTHER" id="PTHR34094">
    <property type="match status" value="1"/>
</dbReference>
<protein>
    <submittedName>
        <fullName evidence="3">DUF4097 family beta strand repeat-containing protein</fullName>
    </submittedName>
</protein>
<evidence type="ECO:0000313" key="3">
    <source>
        <dbReference type="EMBL" id="MDO1451044.1"/>
    </source>
</evidence>
<keyword evidence="4" id="KW-1185">Reference proteome</keyword>
<reference evidence="3" key="1">
    <citation type="submission" date="2023-07" db="EMBL/GenBank/DDBJ databases">
        <title>The genome sequence of Rhodocytophaga aerolata KACC 12507.</title>
        <authorList>
            <person name="Zhang X."/>
        </authorList>
    </citation>
    <scope>NUCLEOTIDE SEQUENCE</scope>
    <source>
        <strain evidence="3">KACC 12507</strain>
    </source>
</reference>
<dbReference type="InterPro" id="IPR025164">
    <property type="entry name" value="Toastrack_DUF4097"/>
</dbReference>
<organism evidence="3 4">
    <name type="scientific">Rhodocytophaga aerolata</name>
    <dbReference type="NCBI Taxonomy" id="455078"/>
    <lineage>
        <taxon>Bacteria</taxon>
        <taxon>Pseudomonadati</taxon>
        <taxon>Bacteroidota</taxon>
        <taxon>Cytophagia</taxon>
        <taxon>Cytophagales</taxon>
        <taxon>Rhodocytophagaceae</taxon>
        <taxon>Rhodocytophaga</taxon>
    </lineage>
</organism>
<comment type="caution">
    <text evidence="3">The sequence shown here is derived from an EMBL/GenBank/DDBJ whole genome shotgun (WGS) entry which is preliminary data.</text>
</comment>
<accession>A0ABT8RI50</accession>
<dbReference type="Proteomes" id="UP001168528">
    <property type="component" value="Unassembled WGS sequence"/>
</dbReference>
<dbReference type="RefSeq" id="WP_302041844.1">
    <property type="nucleotide sequence ID" value="NZ_JAUKPO010000041.1"/>
</dbReference>
<evidence type="ECO:0000256" key="1">
    <source>
        <dbReference type="SAM" id="SignalP"/>
    </source>
</evidence>
<evidence type="ECO:0000259" key="2">
    <source>
        <dbReference type="Pfam" id="PF13349"/>
    </source>
</evidence>
<feature type="signal peptide" evidence="1">
    <location>
        <begin position="1"/>
        <end position="22"/>
    </location>
</feature>
<proteinExistence type="predicted"/>
<gene>
    <name evidence="3" type="ORF">Q0590_32520</name>
</gene>
<dbReference type="Pfam" id="PF13349">
    <property type="entry name" value="DUF4097"/>
    <property type="match status" value="1"/>
</dbReference>
<evidence type="ECO:0000313" key="4">
    <source>
        <dbReference type="Proteomes" id="UP001168528"/>
    </source>
</evidence>
<feature type="chain" id="PRO_5046392747" evidence="1">
    <location>
        <begin position="23"/>
        <end position="307"/>
    </location>
</feature>
<sequence length="307" mass="32648">MNTHRITRIVFLLLAICGFSQAQQKDTPYQVKNFTVGNNTLVQVETVGGNIEIVGQASNEAKVEMYVRHGNWNNKLSKEELDERLQNYDVTISQESNTIKAIVTQKKSINWNKNGLSISFKIYVPKQAATDLETKGGNISLSDLSGKQDALTRGGNIAMRNVTGETRLETSGGNIGVEAFDGKLTVNCSGGNIDLNDVKGDIDVKTAGGNISLAGTAGSVEAHTSGGDIRAKISSLEKSLTLHTSGGNITANLPEGKGFDVDMRGDNIHTNFANFKGHLGKEKVQGTVNGGGIPIKITTSGGNISLN</sequence>
<dbReference type="PANTHER" id="PTHR34094:SF1">
    <property type="entry name" value="PROTEIN FAM185A"/>
    <property type="match status" value="1"/>
</dbReference>
<feature type="domain" description="DUF4097" evidence="2">
    <location>
        <begin position="56"/>
        <end position="306"/>
    </location>
</feature>
<dbReference type="EMBL" id="JAUKPO010000041">
    <property type="protein sequence ID" value="MDO1451044.1"/>
    <property type="molecule type" value="Genomic_DNA"/>
</dbReference>
<keyword evidence="1" id="KW-0732">Signal</keyword>